<dbReference type="EMBL" id="SNRY01000018">
    <property type="protein sequence ID" value="KAA6351110.1"/>
    <property type="molecule type" value="Genomic_DNA"/>
</dbReference>
<keyword evidence="4 5" id="KW-0472">Membrane</keyword>
<dbReference type="GO" id="GO:0016020">
    <property type="term" value="C:membrane"/>
    <property type="evidence" value="ECO:0007669"/>
    <property type="project" value="UniProtKB-SubCell"/>
</dbReference>
<feature type="transmembrane region" description="Helical" evidence="5">
    <location>
        <begin position="159"/>
        <end position="180"/>
    </location>
</feature>
<feature type="transmembrane region" description="Helical" evidence="5">
    <location>
        <begin position="297"/>
        <end position="315"/>
    </location>
</feature>
<evidence type="ECO:0000256" key="1">
    <source>
        <dbReference type="ARBA" id="ARBA00004141"/>
    </source>
</evidence>
<dbReference type="InterPro" id="IPR036259">
    <property type="entry name" value="MFS_trans_sf"/>
</dbReference>
<feature type="transmembrane region" description="Helical" evidence="5">
    <location>
        <begin position="384"/>
        <end position="402"/>
    </location>
</feature>
<dbReference type="SUPFAM" id="SSF103473">
    <property type="entry name" value="MFS general substrate transporter"/>
    <property type="match status" value="1"/>
</dbReference>
<dbReference type="InterPro" id="IPR050382">
    <property type="entry name" value="MFS_Na/Anion_cotransporter"/>
</dbReference>
<dbReference type="PANTHER" id="PTHR11662">
    <property type="entry name" value="SOLUTE CARRIER FAMILY 17"/>
    <property type="match status" value="1"/>
</dbReference>
<accession>A0A5J4T0T8</accession>
<name>A0A5J4T0T8_9ZZZZ</name>
<gene>
    <name evidence="7" type="ORF">EZS27_001536</name>
</gene>
<feature type="transmembrane region" description="Helical" evidence="5">
    <location>
        <begin position="74"/>
        <end position="101"/>
    </location>
</feature>
<evidence type="ECO:0000256" key="4">
    <source>
        <dbReference type="ARBA" id="ARBA00023136"/>
    </source>
</evidence>
<feature type="transmembrane region" description="Helical" evidence="5">
    <location>
        <begin position="48"/>
        <end position="67"/>
    </location>
</feature>
<reference evidence="7" key="1">
    <citation type="submission" date="2019-03" db="EMBL/GenBank/DDBJ databases">
        <title>Single cell metagenomics reveals metabolic interactions within the superorganism composed of flagellate Streblomastix strix and complex community of Bacteroidetes bacteria on its surface.</title>
        <authorList>
            <person name="Treitli S.C."/>
            <person name="Kolisko M."/>
            <person name="Husnik F."/>
            <person name="Keeling P."/>
            <person name="Hampl V."/>
        </authorList>
    </citation>
    <scope>NUCLEOTIDE SEQUENCE</scope>
    <source>
        <strain evidence="7">STM</strain>
    </source>
</reference>
<dbReference type="CDD" id="cd17319">
    <property type="entry name" value="MFS_ExuT_GudP_like"/>
    <property type="match status" value="1"/>
</dbReference>
<evidence type="ECO:0000259" key="6">
    <source>
        <dbReference type="PROSITE" id="PS50850"/>
    </source>
</evidence>
<feature type="transmembrane region" description="Helical" evidence="5">
    <location>
        <begin position="223"/>
        <end position="244"/>
    </location>
</feature>
<keyword evidence="3 5" id="KW-1133">Transmembrane helix</keyword>
<feature type="domain" description="Major facilitator superfamily (MFS) profile" evidence="6">
    <location>
        <begin position="9"/>
        <end position="410"/>
    </location>
</feature>
<dbReference type="InterPro" id="IPR020846">
    <property type="entry name" value="MFS_dom"/>
</dbReference>
<dbReference type="InterPro" id="IPR011701">
    <property type="entry name" value="MFS"/>
</dbReference>
<dbReference type="PIRSF" id="PIRSF002808">
    <property type="entry name" value="Hexose_phosphate_transp"/>
    <property type="match status" value="1"/>
</dbReference>
<keyword evidence="2 5" id="KW-0812">Transmembrane</keyword>
<dbReference type="Gene3D" id="1.20.1250.20">
    <property type="entry name" value="MFS general substrate transporter like domains"/>
    <property type="match status" value="2"/>
</dbReference>
<organism evidence="7">
    <name type="scientific">termite gut metagenome</name>
    <dbReference type="NCBI Taxonomy" id="433724"/>
    <lineage>
        <taxon>unclassified sequences</taxon>
        <taxon>metagenomes</taxon>
        <taxon>organismal metagenomes</taxon>
    </lineage>
</organism>
<evidence type="ECO:0000256" key="5">
    <source>
        <dbReference type="SAM" id="Phobius"/>
    </source>
</evidence>
<dbReference type="PANTHER" id="PTHR11662:SF285">
    <property type="entry name" value="HEXURONATE TRANSPORTER"/>
    <property type="match status" value="1"/>
</dbReference>
<dbReference type="PROSITE" id="PS50850">
    <property type="entry name" value="MFS"/>
    <property type="match status" value="1"/>
</dbReference>
<feature type="transmembrane region" description="Helical" evidence="5">
    <location>
        <begin position="355"/>
        <end position="378"/>
    </location>
</feature>
<dbReference type="GO" id="GO:0015134">
    <property type="term" value="F:hexuronate transmembrane transporter activity"/>
    <property type="evidence" value="ECO:0007669"/>
    <property type="project" value="TreeGrafter"/>
</dbReference>
<evidence type="ECO:0000256" key="3">
    <source>
        <dbReference type="ARBA" id="ARBA00022989"/>
    </source>
</evidence>
<proteinExistence type="predicted"/>
<comment type="caution">
    <text evidence="7">The sequence shown here is derived from an EMBL/GenBank/DDBJ whole genome shotgun (WGS) entry which is preliminary data.</text>
</comment>
<evidence type="ECO:0000256" key="2">
    <source>
        <dbReference type="ARBA" id="ARBA00022692"/>
    </source>
</evidence>
<dbReference type="Pfam" id="PF07690">
    <property type="entry name" value="MFS_1"/>
    <property type="match status" value="1"/>
</dbReference>
<sequence length="421" mass="47074">MKNSYRWRICGLLFFATTINYVDRQVLSILAPQLQEIFNWSEKDYGYIIMAFQIAYALGLLFTGRFLDKFGVRIGYSIAIAVWSIFAAFHALAVSVFSFAVARFGLALGESANFPASIKTVAEWFPKKERALATGIFNSGSTIGAIIAPLLIPFLAVNFGWQFAFLVTSLLGFVWLIFWIPFYKSPNKIPAVSKEELEHINSDKEPETRHSISWSKLFTYKQTLGICLGRFVTDPIWWFFLYWLPKYLSEQHGLNIQGMGFPLIIIYVFSSVGGISGGWLSSHFIKRGKSIDFARKTTILIFALLVTPVFLLTYFSSLTLAIVLISFAAAAHQAWASNIFTVVSDIYPKNAIGSMTGLSGFWGAMGGIIFAPVVGFILDTTGSYHIIFAIVSCAYLLAWLFLKIFVRKIEPLNVISLDGSK</sequence>
<feature type="transmembrane region" description="Helical" evidence="5">
    <location>
        <begin position="264"/>
        <end position="285"/>
    </location>
</feature>
<comment type="subcellular location">
    <subcellularLocation>
        <location evidence="1">Membrane</location>
        <topology evidence="1">Multi-pass membrane protein</topology>
    </subcellularLocation>
</comment>
<dbReference type="AlphaFoldDB" id="A0A5J4T0T8"/>
<protein>
    <submittedName>
        <fullName evidence="7">Hexuronate transporter</fullName>
    </submittedName>
</protein>
<evidence type="ECO:0000313" key="7">
    <source>
        <dbReference type="EMBL" id="KAA6351110.1"/>
    </source>
</evidence>
<dbReference type="InterPro" id="IPR000849">
    <property type="entry name" value="Sugar_P_transporter"/>
</dbReference>